<proteinExistence type="predicted"/>
<dbReference type="SUPFAM" id="SSF48371">
    <property type="entry name" value="ARM repeat"/>
    <property type="match status" value="1"/>
</dbReference>
<dbReference type="InterPro" id="IPR057525">
    <property type="entry name" value="UTP20_C"/>
</dbReference>
<dbReference type="PANTHER" id="PTHR17695">
    <property type="entry name" value="SMALL SUBUNIT PROCESSOME COMPONENT 20 HOMOLOG"/>
    <property type="match status" value="1"/>
</dbReference>
<reference evidence="6" key="1">
    <citation type="submission" date="2015-12" db="EMBL/GenBank/DDBJ databases">
        <title>De novo transcriptome assembly of four potential Pierce s Disease insect vectors from Arizona vineyards.</title>
        <authorList>
            <person name="Tassone E.E."/>
        </authorList>
    </citation>
    <scope>NUCLEOTIDE SEQUENCE</scope>
</reference>
<sequence>KVPPSLMVENFQLWSRYPLNLSQSYKEYIQRLYHQLFDILNVNSIEEITGNVDNVCAALLILPHLQDLDQTIYDKVLLIINLICKYIQNIKEDLPLQISIFILSLALECLLHCAKDKVLIIYEDVVETLLPFAKQPKHLMGLKCLDIVIFLFGKKRNSKINTKVLIDLKDNLLSPFHKVRLITAHILFELENGERRKIFSIIHSAELVPVTVQNYREKLKQLQLLVCNNSLKEFDYAEYSLKYLLGCLYINFKLIWEPVMKLISSYAKLLPADQFWDIFGSQLHTSVENIKQSEQIINIHFECDLANSLFLSYNSLEDKPDYFNYRIILWENMTHFPEVCEVKNRDISNLFLSFLNDEFLRKDMGLATSWNIKKNTKCGMDCLIEKDIDLAESKEKYKELNEESLEFNGEKKDNESSTLLSLEKLNKSKRLTGKSYTKNLLAHLALFSKLRNPRSIFREPELKKAYFEFLTHKNPAIQKTALDCIMTYRNQSIIPYKDHLYGLIEDKTFKNEVTLFRIDTDSDLIKPEHRSDVISIVLRIVYSKMLNKSGIRTGSNNSNYIRRNTVFRFLAGCKQEELLAFLQMAFRLLTPMVKDNVTIMVHEIITNLNLEQIVPPKRLLSAVNIIKVIMSQCGSLMGDRLLQFLLRMLLCIGSIIFSALQAREDLYPGYINILNNIRNLCIDSLTMFFNLFENYVWTADELDTVFEIFIWPWLHKLPVEGIHSPTSLMKLFTSWTYNPRYFILLSKHSIENDAISPLPYIMKLLLGNKVHGSVLNAIMEMVERMLTLSETTEEAHDVPPTNMPHLPVNNILPLSEEIITKFTMIGELNFGSKLLLPHIQPILEYIKKKMTKNGPKRGLPQRDVNILSRITEFVTDENLSDCLLTILLPIINKKSMCGEDVICPLLKTVSNLLKNVQNPSKYLRKLAPLFGTILGSEPRKILTNIVISIASKENKLNVNILNDLNAWDAKWLDQPDYLRRLDAFKNIKELINKEEMTVELGIIIIYTCYHYLRTEKDLSLKDNASQCLRILCPSLSRIAHKEKDFVINQTILTFLSVGIRDKKNETVQQESIAVLGYMARECDDLHPVLADLSVLGNKVDIEVDFFENLQHLQLHRNVRALLKFCNTSKTLLKPPCTRTLTQFILPLLSKFLCSEKYLNKNSIIDAAIEALGITCRFLPWFQYEMVLRHYLGKLKHAIEYQKQLIRIVITILNAFHFDISQGFIDAEQNITKHIEKDKNCKEEGVKDFEEMNASDKENDDDEFEEKLLQDFEIEEELIEGKDTVVQQFAIEKQTILNKTAASRVVYILKSGLLPQLNRTITMRVQSDSLHKINRKMAGPDRDEEDILRIPIVLAFVKLLQKLPLKLMEQNLPSVLMKLCTFLKSRLDSVRRVTRETLQKVMATLGPRYLPILLHEMISLMTRGFHVHVLVYSVHSVLTALKEFFKPGDLDICVRQILQVCKMDLFGNLAEEKEVVQIAAKLTEARSTKSYNTFQIMAQYISEKCFLDIILPIKEELTHTLSHKSVIKASECLRQIVLGLVENKFVPVESLLVFAYGISSESIPLLVAGPDKKTIVGCEKDLAFRKRPNIFIIPEEPKRRPKIEGKEITNTNSHILVEFGLKLIYFLLKRERLKGNDFRPHLDPFVVILKDSLKSQHVKLSTLTLQCLGWIFKLDLPSLKENLSSITKYLFEILHKYASAGLSKGDNFDLVMAAFKAVATLVRDVKSYTITSDQLRVLLLYCEQDIHDYSRQATAFTLLKAIIKRKLVAPELHSVMTKVAEISVTAELDHIRLQARQVFHQFLIDYPLRKNFKKYINFYISQLEYELKPGRQSALEMIKILLLTFPQDIVITHCELFFVSLGIRLINDDDPDCRKICSGIIMLLLEKIDLKHVDKIFDIVLMWMKDSKVVHRWLGAQLCGIFVAHKKKDFEQHLSLVLPIIINQFNVGFADNHSEYSLKNTENKVVNIKEKLHDHHLYQVMNMIIKITVHCPKLLTDPKYTQEVEKLAENAQTLLAHPHEWVRLCSAQFLGKVMSVYSPDDISKVINDPLLERPGFLLNNVREKIRSLSLDLCGQLVPGVEVEDKLLMQTMKNLVFIAEVLTKVTVQDQEKYKLSLTWLVKRFRKLINTEISQTSNSTSVRIMSFNWMAAVVLKLDTKDFSEALHHIMAPLVRELNMVENESSSLYQVAKQAANCIKQKIGVEEYNNLLASLTTQLNIKRAERKKERAQQVITQPEKAAKRKITNQLKKKDQKKRKLEHLKGNKPKRKDSKKKLDFGIEV</sequence>
<dbReference type="InterPro" id="IPR046523">
    <property type="entry name" value="UTP20_dom"/>
</dbReference>
<feature type="domain" description="U3 small nucleolar RNA-associated protein 20" evidence="4">
    <location>
        <begin position="1341"/>
        <end position="1557"/>
    </location>
</feature>
<dbReference type="GO" id="GO:0032040">
    <property type="term" value="C:small-subunit processome"/>
    <property type="evidence" value="ECO:0007669"/>
    <property type="project" value="TreeGrafter"/>
</dbReference>
<dbReference type="InterPro" id="IPR016024">
    <property type="entry name" value="ARM-type_fold"/>
</dbReference>
<keyword evidence="1" id="KW-0175">Coiled coil</keyword>
<name>A0A1B6DX33_9HEMI</name>
<dbReference type="EMBL" id="GEDC01007072">
    <property type="protein sequence ID" value="JAS30226.1"/>
    <property type="molecule type" value="Transcribed_RNA"/>
</dbReference>
<dbReference type="Pfam" id="PF23099">
    <property type="entry name" value="UTP20_C"/>
    <property type="match status" value="1"/>
</dbReference>
<evidence type="ECO:0000256" key="2">
    <source>
        <dbReference type="SAM" id="MobiDB-lite"/>
    </source>
</evidence>
<feature type="domain" description="U3 small nucleolar RNA-associated protein 20 N-terminal" evidence="3">
    <location>
        <begin position="437"/>
        <end position="1062"/>
    </location>
</feature>
<dbReference type="PANTHER" id="PTHR17695:SF11">
    <property type="entry name" value="SMALL SUBUNIT PROCESSOME COMPONENT 20 HOMOLOG"/>
    <property type="match status" value="1"/>
</dbReference>
<dbReference type="Pfam" id="PF07539">
    <property type="entry name" value="UTP20_N"/>
    <property type="match status" value="1"/>
</dbReference>
<feature type="coiled-coil region" evidence="1">
    <location>
        <begin position="383"/>
        <end position="410"/>
    </location>
</feature>
<evidence type="ECO:0000256" key="1">
    <source>
        <dbReference type="SAM" id="Coils"/>
    </source>
</evidence>
<evidence type="ECO:0000259" key="4">
    <source>
        <dbReference type="Pfam" id="PF20416"/>
    </source>
</evidence>
<feature type="domain" description="U3 small nucleolar RNA-associated protein 20 C-terminal" evidence="5">
    <location>
        <begin position="1911"/>
        <end position="2257"/>
    </location>
</feature>
<dbReference type="InterPro" id="IPR011989">
    <property type="entry name" value="ARM-like"/>
</dbReference>
<dbReference type="InterPro" id="IPR011430">
    <property type="entry name" value="UTP20_N"/>
</dbReference>
<dbReference type="InterPro" id="IPR052575">
    <property type="entry name" value="SSU_processome_comp_20"/>
</dbReference>
<feature type="region of interest" description="Disordered" evidence="2">
    <location>
        <begin position="2225"/>
        <end position="2279"/>
    </location>
</feature>
<feature type="non-terminal residue" evidence="6">
    <location>
        <position position="1"/>
    </location>
</feature>
<accession>A0A1B6DX33</accession>
<feature type="compositionally biased region" description="Basic residues" evidence="2">
    <location>
        <begin position="2249"/>
        <end position="2270"/>
    </location>
</feature>
<evidence type="ECO:0000259" key="5">
    <source>
        <dbReference type="Pfam" id="PF23099"/>
    </source>
</evidence>
<gene>
    <name evidence="6" type="ORF">g.13680</name>
</gene>
<dbReference type="Pfam" id="PF20416">
    <property type="entry name" value="UTP20"/>
    <property type="match status" value="1"/>
</dbReference>
<protein>
    <submittedName>
        <fullName evidence="6">Uncharacterized protein</fullName>
    </submittedName>
</protein>
<dbReference type="Gene3D" id="1.25.10.10">
    <property type="entry name" value="Leucine-rich Repeat Variant"/>
    <property type="match status" value="2"/>
</dbReference>
<organism evidence="6">
    <name type="scientific">Clastoptera arizonana</name>
    <name type="common">Arizona spittle bug</name>
    <dbReference type="NCBI Taxonomy" id="38151"/>
    <lineage>
        <taxon>Eukaryota</taxon>
        <taxon>Metazoa</taxon>
        <taxon>Ecdysozoa</taxon>
        <taxon>Arthropoda</taxon>
        <taxon>Hexapoda</taxon>
        <taxon>Insecta</taxon>
        <taxon>Pterygota</taxon>
        <taxon>Neoptera</taxon>
        <taxon>Paraneoptera</taxon>
        <taxon>Hemiptera</taxon>
        <taxon>Auchenorrhyncha</taxon>
        <taxon>Cercopoidea</taxon>
        <taxon>Clastopteridae</taxon>
        <taxon>Clastoptera</taxon>
    </lineage>
</organism>
<dbReference type="GO" id="GO:0030686">
    <property type="term" value="C:90S preribosome"/>
    <property type="evidence" value="ECO:0007669"/>
    <property type="project" value="TreeGrafter"/>
</dbReference>
<evidence type="ECO:0000313" key="6">
    <source>
        <dbReference type="EMBL" id="JAS30226.1"/>
    </source>
</evidence>
<evidence type="ECO:0000259" key="3">
    <source>
        <dbReference type="Pfam" id="PF07539"/>
    </source>
</evidence>